<feature type="region of interest" description="Disordered" evidence="1">
    <location>
        <begin position="275"/>
        <end position="298"/>
    </location>
</feature>
<dbReference type="Pfam" id="PF21549">
    <property type="entry name" value="PRDM2_PR"/>
    <property type="match status" value="1"/>
</dbReference>
<dbReference type="PROSITE" id="PS50280">
    <property type="entry name" value="SET"/>
    <property type="match status" value="1"/>
</dbReference>
<dbReference type="WBParaSite" id="Csp11.Scaffold630.g20706.t2">
    <property type="protein sequence ID" value="Csp11.Scaffold630.g20706.t2"/>
    <property type="gene ID" value="Csp11.Scaffold630.g20706"/>
</dbReference>
<dbReference type="STRING" id="1561998.A0A1I7UYU2"/>
<dbReference type="AlphaFoldDB" id="A0A1I7UYU2"/>
<evidence type="ECO:0000256" key="1">
    <source>
        <dbReference type="SAM" id="MobiDB-lite"/>
    </source>
</evidence>
<proteinExistence type="predicted"/>
<organism evidence="3 4">
    <name type="scientific">Caenorhabditis tropicalis</name>
    <dbReference type="NCBI Taxonomy" id="1561998"/>
    <lineage>
        <taxon>Eukaryota</taxon>
        <taxon>Metazoa</taxon>
        <taxon>Ecdysozoa</taxon>
        <taxon>Nematoda</taxon>
        <taxon>Chromadorea</taxon>
        <taxon>Rhabditida</taxon>
        <taxon>Rhabditina</taxon>
        <taxon>Rhabditomorpha</taxon>
        <taxon>Rhabditoidea</taxon>
        <taxon>Rhabditidae</taxon>
        <taxon>Peloderinae</taxon>
        <taxon>Caenorhabditis</taxon>
    </lineage>
</organism>
<dbReference type="Gene3D" id="2.170.270.10">
    <property type="entry name" value="SET domain"/>
    <property type="match status" value="1"/>
</dbReference>
<evidence type="ECO:0000313" key="4">
    <source>
        <dbReference type="WBParaSite" id="Csp11.Scaffold630.g20706.t2"/>
    </source>
</evidence>
<dbReference type="Proteomes" id="UP000095282">
    <property type="component" value="Unplaced"/>
</dbReference>
<feature type="compositionally biased region" description="Polar residues" evidence="1">
    <location>
        <begin position="285"/>
        <end position="298"/>
    </location>
</feature>
<reference evidence="4" key="1">
    <citation type="submission" date="2016-11" db="UniProtKB">
        <authorList>
            <consortium name="WormBaseParasite"/>
        </authorList>
    </citation>
    <scope>IDENTIFICATION</scope>
</reference>
<sequence length="298" mass="35027">MLSCVFSPLSASFNRIIIGIFRLQTNAKFIIQMNRTDIPGVGTPDAYNMANGDKKSYKLVVDYKDGAISIVEARDLSEELHREIQDIADEHVEILGTEIDDSAYDENLDIHCDKCNKFYRPFCRMHPLLKIPDRDPNKDKRIDLSYSRKTLPLFFALKNQSYQTLAMEYMPSFSSRLEWYLDHTRESEYKKIRVRYGRICLAYQMWRKKFYIDGSDEERSNWLRFINSPRHEDEQNMLAFQTNGKIFYRVIKPIRVNQELLVWYGASFGGEFVEGEDGKQKKSNKNPFICTSRNGSRR</sequence>
<dbReference type="InterPro" id="IPR001214">
    <property type="entry name" value="SET_dom"/>
</dbReference>
<evidence type="ECO:0000259" key="2">
    <source>
        <dbReference type="PROSITE" id="PS50280"/>
    </source>
</evidence>
<dbReference type="SUPFAM" id="SSF82199">
    <property type="entry name" value="SET domain"/>
    <property type="match status" value="1"/>
</dbReference>
<accession>A0A1I7UYU2</accession>
<name>A0A1I7UYU2_9PELO</name>
<evidence type="ECO:0000313" key="3">
    <source>
        <dbReference type="Proteomes" id="UP000095282"/>
    </source>
</evidence>
<dbReference type="InterPro" id="IPR046341">
    <property type="entry name" value="SET_dom_sf"/>
</dbReference>
<feature type="domain" description="SET" evidence="2">
    <location>
        <begin position="57"/>
        <end position="265"/>
    </location>
</feature>
<protein>
    <submittedName>
        <fullName evidence="4">SET domain-containing protein</fullName>
    </submittedName>
</protein>
<keyword evidence="3" id="KW-1185">Reference proteome</keyword>